<dbReference type="PANTHER" id="PTHR38436:SF1">
    <property type="entry name" value="ESTER CYCLASE"/>
    <property type="match status" value="1"/>
</dbReference>
<dbReference type="PANTHER" id="PTHR38436">
    <property type="entry name" value="POLYKETIDE CYCLASE SNOAL-LIKE DOMAIN"/>
    <property type="match status" value="1"/>
</dbReference>
<organism evidence="1 2">
    <name type="scientific">Dokdonella immobilis</name>
    <dbReference type="NCBI Taxonomy" id="578942"/>
    <lineage>
        <taxon>Bacteria</taxon>
        <taxon>Pseudomonadati</taxon>
        <taxon>Pseudomonadota</taxon>
        <taxon>Gammaproteobacteria</taxon>
        <taxon>Lysobacterales</taxon>
        <taxon>Rhodanobacteraceae</taxon>
        <taxon>Dokdonella</taxon>
    </lineage>
</organism>
<evidence type="ECO:0000313" key="2">
    <source>
        <dbReference type="Proteomes" id="UP000198575"/>
    </source>
</evidence>
<dbReference type="STRING" id="578942.SAMN05216289_108128"/>
<dbReference type="SUPFAM" id="SSF54427">
    <property type="entry name" value="NTF2-like"/>
    <property type="match status" value="1"/>
</dbReference>
<dbReference type="AlphaFoldDB" id="A0A1I4X9F9"/>
<dbReference type="Pfam" id="PF07366">
    <property type="entry name" value="SnoaL"/>
    <property type="match status" value="1"/>
</dbReference>
<accession>A0A1I4X9F9</accession>
<keyword evidence="2" id="KW-1185">Reference proteome</keyword>
<reference evidence="1 2" key="1">
    <citation type="submission" date="2016-10" db="EMBL/GenBank/DDBJ databases">
        <authorList>
            <person name="de Groot N.N."/>
        </authorList>
    </citation>
    <scope>NUCLEOTIDE SEQUENCE [LARGE SCALE GENOMIC DNA]</scope>
    <source>
        <strain evidence="1 2">CGMCC 1.7659</strain>
    </source>
</reference>
<protein>
    <recommendedName>
        <fullName evidence="3">SnoaL-like polyketide cyclase</fullName>
    </recommendedName>
</protein>
<dbReference type="Gene3D" id="3.10.450.50">
    <property type="match status" value="1"/>
</dbReference>
<sequence length="136" mass="14837">MSDNANIQLARRWFEDVWNRRHDATVHELLHAEAVGHLEGADVHGVNEFLAARAALLGAFPDLRVTLESVIGQGDDVVVRWSATATHRGADLGLAPSNRAVGFRGISWFRFADGRIVEGWDAWNQGGLLASLQAVA</sequence>
<dbReference type="RefSeq" id="WP_175497973.1">
    <property type="nucleotide sequence ID" value="NZ_FOVF01000008.1"/>
</dbReference>
<dbReference type="InterPro" id="IPR032710">
    <property type="entry name" value="NTF2-like_dom_sf"/>
</dbReference>
<evidence type="ECO:0000313" key="1">
    <source>
        <dbReference type="EMBL" id="SFN22547.1"/>
    </source>
</evidence>
<dbReference type="InterPro" id="IPR009959">
    <property type="entry name" value="Cyclase_SnoaL-like"/>
</dbReference>
<dbReference type="GO" id="GO:0030638">
    <property type="term" value="P:polyketide metabolic process"/>
    <property type="evidence" value="ECO:0007669"/>
    <property type="project" value="InterPro"/>
</dbReference>
<proteinExistence type="predicted"/>
<evidence type="ECO:0008006" key="3">
    <source>
        <dbReference type="Google" id="ProtNLM"/>
    </source>
</evidence>
<dbReference type="EMBL" id="FOVF01000008">
    <property type="protein sequence ID" value="SFN22547.1"/>
    <property type="molecule type" value="Genomic_DNA"/>
</dbReference>
<name>A0A1I4X9F9_9GAMM</name>
<gene>
    <name evidence="1" type="ORF">SAMN05216289_108128</name>
</gene>
<dbReference type="Proteomes" id="UP000198575">
    <property type="component" value="Unassembled WGS sequence"/>
</dbReference>